<proteinExistence type="inferred from homology"/>
<dbReference type="PANTHER" id="PTHR42877:SF8">
    <property type="entry name" value="MONOOXYGENASE"/>
    <property type="match status" value="1"/>
</dbReference>
<comment type="similarity">
    <text evidence="2">Belongs to the FAD-binding monooxygenase family.</text>
</comment>
<keyword evidence="4" id="KW-0274">FAD</keyword>
<comment type="caution">
    <text evidence="7">The sequence shown here is derived from an EMBL/GenBank/DDBJ whole genome shotgun (WGS) entry which is preliminary data.</text>
</comment>
<dbReference type="InterPro" id="IPR036188">
    <property type="entry name" value="FAD/NAD-bd_sf"/>
</dbReference>
<keyword evidence="5" id="KW-0560">Oxidoreductase</keyword>
<dbReference type="STRING" id="1392250.A0A2I2GDH0"/>
<name>A0A2I2GDH0_9EURO</name>
<keyword evidence="7" id="KW-0503">Monooxygenase</keyword>
<sequence>MDPSREDAIHHERHVKVICVGAGASGLCLAYKLQRSFANFSLTIYEKNPDVSGTWYENRYPGCACDVPSHNYVYSFEPKADWSSVYAGSSEIRSYFAGFAQKYGLAQFIRLEHRVTETRWDAQKGQWLVQVQDLASGETRADWCHILVHATGYLNKPAWPDVPGLDSYQGVKLHSADYDETVSLEGRDVLLIGGGSSAVQILPAIQPIAKSVTIFIRSPVWVLPDISSEAGAFSKEEIERFVEDPESVLELRRNNERTMNSIFTVYLKNTVLQEQCKGLLESEMKKLFQDKELEEKLIPDFAVGCKRVIPSGFRYLKTLQKDNVSIVHGSVTSFTESGCTSNNETAHSGDVIICATGFDTSYIPRYPILGPSDRNLQNEWADSVTGYMGVGIPEFPNTFTMLGPWTPVSNGPTLVAIEAQADYICSFIDRFQTEPIHSMAPKQRACDDFKAHVASFMDKAVWTDRCRNSHNNHTIGGRVPTTWPGSTLHYLEAMKEPRADDWEIVYEGNRFSWLGIGVSQTEWDPTADLAYYIRQKDDGPWESRRKRTLERAKTGSMPPRALHRQAKLAAAVGQSNGAAEKAGSEDQEGSPKKKSRVAETVVPVETS</sequence>
<evidence type="ECO:0000256" key="1">
    <source>
        <dbReference type="ARBA" id="ARBA00001974"/>
    </source>
</evidence>
<dbReference type="GO" id="GO:0050661">
    <property type="term" value="F:NADP binding"/>
    <property type="evidence" value="ECO:0007669"/>
    <property type="project" value="InterPro"/>
</dbReference>
<keyword evidence="8" id="KW-1185">Reference proteome</keyword>
<evidence type="ECO:0000256" key="4">
    <source>
        <dbReference type="ARBA" id="ARBA00022827"/>
    </source>
</evidence>
<organism evidence="7 8">
    <name type="scientific">Aspergillus steynii IBT 23096</name>
    <dbReference type="NCBI Taxonomy" id="1392250"/>
    <lineage>
        <taxon>Eukaryota</taxon>
        <taxon>Fungi</taxon>
        <taxon>Dikarya</taxon>
        <taxon>Ascomycota</taxon>
        <taxon>Pezizomycotina</taxon>
        <taxon>Eurotiomycetes</taxon>
        <taxon>Eurotiomycetidae</taxon>
        <taxon>Eurotiales</taxon>
        <taxon>Aspergillaceae</taxon>
        <taxon>Aspergillus</taxon>
        <taxon>Aspergillus subgen. Circumdati</taxon>
    </lineage>
</organism>
<dbReference type="Gene3D" id="3.50.50.60">
    <property type="entry name" value="FAD/NAD(P)-binding domain"/>
    <property type="match status" value="2"/>
</dbReference>
<evidence type="ECO:0000256" key="5">
    <source>
        <dbReference type="ARBA" id="ARBA00023002"/>
    </source>
</evidence>
<feature type="region of interest" description="Disordered" evidence="6">
    <location>
        <begin position="549"/>
        <end position="607"/>
    </location>
</feature>
<dbReference type="OrthoDB" id="74360at2759"/>
<reference evidence="7 8" key="1">
    <citation type="submission" date="2016-12" db="EMBL/GenBank/DDBJ databases">
        <title>The genomes of Aspergillus section Nigri reveals drivers in fungal speciation.</title>
        <authorList>
            <consortium name="DOE Joint Genome Institute"/>
            <person name="Vesth T.C."/>
            <person name="Nybo J."/>
            <person name="Theobald S."/>
            <person name="Brandl J."/>
            <person name="Frisvad J.C."/>
            <person name="Nielsen K.F."/>
            <person name="Lyhne E.K."/>
            <person name="Kogle M.E."/>
            <person name="Kuo A."/>
            <person name="Riley R."/>
            <person name="Clum A."/>
            <person name="Nolan M."/>
            <person name="Lipzen A."/>
            <person name="Salamov A."/>
            <person name="Henrissat B."/>
            <person name="Wiebenga A."/>
            <person name="De Vries R.P."/>
            <person name="Grigoriev I.V."/>
            <person name="Mortensen U.H."/>
            <person name="Andersen M.R."/>
            <person name="Baker S.E."/>
        </authorList>
    </citation>
    <scope>NUCLEOTIDE SEQUENCE [LARGE SCALE GENOMIC DNA]</scope>
    <source>
        <strain evidence="7 8">IBT 23096</strain>
    </source>
</reference>
<protein>
    <submittedName>
        <fullName evidence="7">Monooxygenase</fullName>
    </submittedName>
</protein>
<dbReference type="GO" id="GO:0050660">
    <property type="term" value="F:flavin adenine dinucleotide binding"/>
    <property type="evidence" value="ECO:0007669"/>
    <property type="project" value="InterPro"/>
</dbReference>
<dbReference type="VEuPathDB" id="FungiDB:P170DRAFT_436023"/>
<dbReference type="GO" id="GO:0004499">
    <property type="term" value="F:N,N-dimethylaniline monooxygenase activity"/>
    <property type="evidence" value="ECO:0007669"/>
    <property type="project" value="InterPro"/>
</dbReference>
<dbReference type="EMBL" id="MSFO01000003">
    <property type="protein sequence ID" value="PLB50944.1"/>
    <property type="molecule type" value="Genomic_DNA"/>
</dbReference>
<comment type="cofactor">
    <cofactor evidence="1">
        <name>FAD</name>
        <dbReference type="ChEBI" id="CHEBI:57692"/>
    </cofactor>
</comment>
<keyword evidence="3" id="KW-0285">Flavoprotein</keyword>
<dbReference type="SUPFAM" id="SSF51905">
    <property type="entry name" value="FAD/NAD(P)-binding domain"/>
    <property type="match status" value="2"/>
</dbReference>
<evidence type="ECO:0000256" key="6">
    <source>
        <dbReference type="SAM" id="MobiDB-lite"/>
    </source>
</evidence>
<dbReference type="AlphaFoldDB" id="A0A2I2GDH0"/>
<dbReference type="InterPro" id="IPR051209">
    <property type="entry name" value="FAD-bind_Monooxygenase_sf"/>
</dbReference>
<dbReference type="RefSeq" id="XP_024706246.1">
    <property type="nucleotide sequence ID" value="XM_024849069.1"/>
</dbReference>
<accession>A0A2I2GDH0</accession>
<evidence type="ECO:0000256" key="3">
    <source>
        <dbReference type="ARBA" id="ARBA00022630"/>
    </source>
</evidence>
<dbReference type="GeneID" id="36556768"/>
<dbReference type="InterPro" id="IPR020946">
    <property type="entry name" value="Flavin_mOase-like"/>
</dbReference>
<evidence type="ECO:0000313" key="8">
    <source>
        <dbReference type="Proteomes" id="UP000234275"/>
    </source>
</evidence>
<evidence type="ECO:0000256" key="2">
    <source>
        <dbReference type="ARBA" id="ARBA00010139"/>
    </source>
</evidence>
<dbReference type="Pfam" id="PF00743">
    <property type="entry name" value="FMO-like"/>
    <property type="match status" value="1"/>
</dbReference>
<gene>
    <name evidence="7" type="ORF">P170DRAFT_436023</name>
</gene>
<evidence type="ECO:0000313" key="7">
    <source>
        <dbReference type="EMBL" id="PLB50944.1"/>
    </source>
</evidence>
<dbReference type="PANTHER" id="PTHR42877">
    <property type="entry name" value="L-ORNITHINE N(5)-MONOOXYGENASE-RELATED"/>
    <property type="match status" value="1"/>
</dbReference>
<dbReference type="Proteomes" id="UP000234275">
    <property type="component" value="Unassembled WGS sequence"/>
</dbReference>